<organism evidence="2 3">
    <name type="scientific">Sphaeroforma arctica JP610</name>
    <dbReference type="NCBI Taxonomy" id="667725"/>
    <lineage>
        <taxon>Eukaryota</taxon>
        <taxon>Ichthyosporea</taxon>
        <taxon>Ichthyophonida</taxon>
        <taxon>Sphaeroforma</taxon>
    </lineage>
</organism>
<dbReference type="GeneID" id="25906225"/>
<gene>
    <name evidence="2" type="ORF">SARC_05721</name>
</gene>
<proteinExistence type="predicted"/>
<dbReference type="RefSeq" id="XP_014155894.1">
    <property type="nucleotide sequence ID" value="XM_014300419.1"/>
</dbReference>
<dbReference type="AlphaFoldDB" id="A0A0L0FYR8"/>
<keyword evidence="3" id="KW-1185">Reference proteome</keyword>
<evidence type="ECO:0000313" key="3">
    <source>
        <dbReference type="Proteomes" id="UP000054560"/>
    </source>
</evidence>
<evidence type="ECO:0000313" key="2">
    <source>
        <dbReference type="EMBL" id="KNC81992.1"/>
    </source>
</evidence>
<name>A0A0L0FYR8_9EUKA</name>
<feature type="region of interest" description="Disordered" evidence="1">
    <location>
        <begin position="164"/>
        <end position="189"/>
    </location>
</feature>
<dbReference type="Proteomes" id="UP000054560">
    <property type="component" value="Unassembled WGS sequence"/>
</dbReference>
<feature type="compositionally biased region" description="Polar residues" evidence="1">
    <location>
        <begin position="175"/>
        <end position="189"/>
    </location>
</feature>
<evidence type="ECO:0000256" key="1">
    <source>
        <dbReference type="SAM" id="MobiDB-lite"/>
    </source>
</evidence>
<sequence length="189" mass="21073">MSNSLNIEAISPVYLHGFGGDSQATPNQQVSSTLLFNVRAANGTPTLYETKPVSFFISDWLPRGCEALFGFDHLQETLIGISWDQSTSPLTFQLDLPKVRYPVVFLISQAPEQLSKTDISSVYGPRSEKLPDEYDFRHLDSLAKILNKSPIELQTLKDPLNEARYNPRRPRYINDGTSSANGSVQYASS</sequence>
<accession>A0A0L0FYR8</accession>
<reference evidence="2 3" key="1">
    <citation type="submission" date="2011-02" db="EMBL/GenBank/DDBJ databases">
        <title>The Genome Sequence of Sphaeroforma arctica JP610.</title>
        <authorList>
            <consortium name="The Broad Institute Genome Sequencing Platform"/>
            <person name="Russ C."/>
            <person name="Cuomo C."/>
            <person name="Young S.K."/>
            <person name="Zeng Q."/>
            <person name="Gargeya S."/>
            <person name="Alvarado L."/>
            <person name="Berlin A."/>
            <person name="Chapman S.B."/>
            <person name="Chen Z."/>
            <person name="Freedman E."/>
            <person name="Gellesch M."/>
            <person name="Goldberg J."/>
            <person name="Griggs A."/>
            <person name="Gujja S."/>
            <person name="Heilman E."/>
            <person name="Heiman D."/>
            <person name="Howarth C."/>
            <person name="Mehta T."/>
            <person name="Neiman D."/>
            <person name="Pearson M."/>
            <person name="Roberts A."/>
            <person name="Saif S."/>
            <person name="Shea T."/>
            <person name="Shenoy N."/>
            <person name="Sisk P."/>
            <person name="Stolte C."/>
            <person name="Sykes S."/>
            <person name="White J."/>
            <person name="Yandava C."/>
            <person name="Burger G."/>
            <person name="Gray M.W."/>
            <person name="Holland P.W.H."/>
            <person name="King N."/>
            <person name="Lang F.B.F."/>
            <person name="Roger A.J."/>
            <person name="Ruiz-Trillo I."/>
            <person name="Haas B."/>
            <person name="Nusbaum C."/>
            <person name="Birren B."/>
        </authorList>
    </citation>
    <scope>NUCLEOTIDE SEQUENCE [LARGE SCALE GENOMIC DNA]</scope>
    <source>
        <strain evidence="2 3">JP610</strain>
    </source>
</reference>
<protein>
    <submittedName>
        <fullName evidence="2">Uncharacterized protein</fullName>
    </submittedName>
</protein>
<dbReference type="EMBL" id="KQ241972">
    <property type="protein sequence ID" value="KNC81992.1"/>
    <property type="molecule type" value="Genomic_DNA"/>
</dbReference>